<dbReference type="Gene3D" id="1.20.120.1220">
    <property type="match status" value="1"/>
</dbReference>
<feature type="transmembrane region" description="Helical" evidence="3">
    <location>
        <begin position="112"/>
        <end position="129"/>
    </location>
</feature>
<dbReference type="PRINTS" id="PR00864">
    <property type="entry name" value="PREPILNPTASE"/>
</dbReference>
<dbReference type="InterPro" id="IPR014032">
    <property type="entry name" value="Peptidase_A24A_bac"/>
</dbReference>
<dbReference type="PANTHER" id="PTHR30487:SF0">
    <property type="entry name" value="PREPILIN LEADER PEPTIDASE_N-METHYLTRANSFERASE-RELATED"/>
    <property type="match status" value="1"/>
</dbReference>
<name>A0ABU0A1C7_9BACI</name>
<dbReference type="Pfam" id="PF01478">
    <property type="entry name" value="Peptidase_A24"/>
    <property type="match status" value="1"/>
</dbReference>
<feature type="transmembrane region" description="Helical" evidence="3">
    <location>
        <begin position="40"/>
        <end position="57"/>
    </location>
</feature>
<dbReference type="Proteomes" id="UP001230005">
    <property type="component" value="Unassembled WGS sequence"/>
</dbReference>
<evidence type="ECO:0000256" key="3">
    <source>
        <dbReference type="SAM" id="Phobius"/>
    </source>
</evidence>
<dbReference type="PANTHER" id="PTHR30487">
    <property type="entry name" value="TYPE 4 PREPILIN-LIKE PROTEINS LEADER PEPTIDE-PROCESSING ENZYME"/>
    <property type="match status" value="1"/>
</dbReference>
<keyword evidence="3" id="KW-0812">Transmembrane</keyword>
<feature type="transmembrane region" description="Helical" evidence="3">
    <location>
        <begin position="17"/>
        <end position="34"/>
    </location>
</feature>
<sequence length="142" mass="15696">MIIFVSDMAYMLIPDKVLLYFGVFFVITRLFIPLDPWWDAYLGAAIGFTLPLLIAIVSKGGMGGGDIKLFAVLGFVLGWQGILLAFLFSSFYGAFLGLIGMIFGKVKRGQPMAFGPYIVLGALTAYFFGEKIVNWYFTSFIA</sequence>
<evidence type="ECO:0000259" key="4">
    <source>
        <dbReference type="Pfam" id="PF01478"/>
    </source>
</evidence>
<evidence type="ECO:0000313" key="5">
    <source>
        <dbReference type="EMBL" id="MDQ0256508.1"/>
    </source>
</evidence>
<feature type="transmembrane region" description="Helical" evidence="3">
    <location>
        <begin position="69"/>
        <end position="92"/>
    </location>
</feature>
<evidence type="ECO:0000256" key="2">
    <source>
        <dbReference type="RuleBase" id="RU003793"/>
    </source>
</evidence>
<protein>
    <submittedName>
        <fullName evidence="5">Prepilin signal peptidase PulO-like enzyme (Type II secretory pathway)</fullName>
    </submittedName>
</protein>
<dbReference type="EMBL" id="JAUSUG010000017">
    <property type="protein sequence ID" value="MDQ0256508.1"/>
    <property type="molecule type" value="Genomic_DNA"/>
</dbReference>
<dbReference type="InterPro" id="IPR000045">
    <property type="entry name" value="Prepilin_IV_endopep_pep"/>
</dbReference>
<reference evidence="5 6" key="1">
    <citation type="submission" date="2023-07" db="EMBL/GenBank/DDBJ databases">
        <title>Genomic Encyclopedia of Type Strains, Phase IV (KMG-IV): sequencing the most valuable type-strain genomes for metagenomic binning, comparative biology and taxonomic classification.</title>
        <authorList>
            <person name="Goeker M."/>
        </authorList>
    </citation>
    <scope>NUCLEOTIDE SEQUENCE [LARGE SCALE GENOMIC DNA]</scope>
    <source>
        <strain evidence="5 6">DSM 9768</strain>
    </source>
</reference>
<proteinExistence type="inferred from homology"/>
<organism evidence="5 6">
    <name type="scientific">Evansella vedderi</name>
    <dbReference type="NCBI Taxonomy" id="38282"/>
    <lineage>
        <taxon>Bacteria</taxon>
        <taxon>Bacillati</taxon>
        <taxon>Bacillota</taxon>
        <taxon>Bacilli</taxon>
        <taxon>Bacillales</taxon>
        <taxon>Bacillaceae</taxon>
        <taxon>Evansella</taxon>
    </lineage>
</organism>
<feature type="domain" description="Prepilin type IV endopeptidase peptidase" evidence="4">
    <location>
        <begin position="2"/>
        <end position="98"/>
    </location>
</feature>
<keyword evidence="6" id="KW-1185">Reference proteome</keyword>
<dbReference type="InterPro" id="IPR050882">
    <property type="entry name" value="Prepilin_peptidase/N-MTase"/>
</dbReference>
<keyword evidence="3" id="KW-0472">Membrane</keyword>
<accession>A0ABU0A1C7</accession>
<gene>
    <name evidence="5" type="ORF">J2S74_003928</name>
</gene>
<evidence type="ECO:0000313" key="6">
    <source>
        <dbReference type="Proteomes" id="UP001230005"/>
    </source>
</evidence>
<comment type="caution">
    <text evidence="5">The sequence shown here is derived from an EMBL/GenBank/DDBJ whole genome shotgun (WGS) entry which is preliminary data.</text>
</comment>
<evidence type="ECO:0000256" key="1">
    <source>
        <dbReference type="ARBA" id="ARBA00005801"/>
    </source>
</evidence>
<keyword evidence="3" id="KW-1133">Transmembrane helix</keyword>
<comment type="similarity">
    <text evidence="1 2">Belongs to the peptidase A24 family.</text>
</comment>